<comment type="caution">
    <text evidence="2">The sequence shown here is derived from an EMBL/GenBank/DDBJ whole genome shotgun (WGS) entry which is preliminary data.</text>
</comment>
<protein>
    <submittedName>
        <fullName evidence="2">Uncharacterized protein</fullName>
    </submittedName>
</protein>
<evidence type="ECO:0000256" key="1">
    <source>
        <dbReference type="SAM" id="MobiDB-lite"/>
    </source>
</evidence>
<feature type="region of interest" description="Disordered" evidence="1">
    <location>
        <begin position="125"/>
        <end position="158"/>
    </location>
</feature>
<dbReference type="EMBL" id="JADIXP010000002">
    <property type="protein sequence ID" value="MBF4177258.1"/>
    <property type="molecule type" value="Genomic_DNA"/>
</dbReference>
<dbReference type="Proteomes" id="UP000628560">
    <property type="component" value="Unassembled WGS sequence"/>
</dbReference>
<reference evidence="2 3" key="1">
    <citation type="submission" date="2020-11" db="EMBL/GenBank/DDBJ databases">
        <title>Identification of Lelliottia nimipressuralis from Wound Infection by Whole Genome-Based Bacterial Identification.</title>
        <authorList>
            <person name="Navarathna D.H."/>
            <person name="Choi H."/>
            <person name="Jinadatha C."/>
            <person name="Chatterjee P."/>
            <person name="Hwang M."/>
        </authorList>
    </citation>
    <scope>NUCLEOTIDE SEQUENCE [LARGE SCALE GENOMIC DNA]</scope>
    <source>
        <strain evidence="2 3">DN2020</strain>
    </source>
</reference>
<accession>A0ABD4K732</accession>
<gene>
    <name evidence="2" type="ORF">ISP11_05205</name>
</gene>
<feature type="compositionally biased region" description="Polar residues" evidence="1">
    <location>
        <begin position="126"/>
        <end position="142"/>
    </location>
</feature>
<dbReference type="RefSeq" id="WP_194512568.1">
    <property type="nucleotide sequence ID" value="NZ_JADIXP010000002.1"/>
</dbReference>
<evidence type="ECO:0000313" key="2">
    <source>
        <dbReference type="EMBL" id="MBF4177258.1"/>
    </source>
</evidence>
<name>A0ABD4K732_9ENTR</name>
<proteinExistence type="predicted"/>
<evidence type="ECO:0000313" key="3">
    <source>
        <dbReference type="Proteomes" id="UP000628560"/>
    </source>
</evidence>
<sequence>MKNLLKSIKGILNLREDLAVTKSWASFLEKEVEYLTKKSVQDNIALAELVRENEIISGENARLVKKEISNAIKLTRERELNAVVTPCERDFLRVCRDIYANGKVVKGRTFTRMMGAAMREHRIANKNHQGVNNGSISLQCDRNSPKGDRGTKERAAVK</sequence>
<organism evidence="2 3">
    <name type="scientific">Lelliottia nimipressuralis</name>
    <dbReference type="NCBI Taxonomy" id="69220"/>
    <lineage>
        <taxon>Bacteria</taxon>
        <taxon>Pseudomonadati</taxon>
        <taxon>Pseudomonadota</taxon>
        <taxon>Gammaproteobacteria</taxon>
        <taxon>Enterobacterales</taxon>
        <taxon>Enterobacteriaceae</taxon>
        <taxon>Lelliottia</taxon>
    </lineage>
</organism>
<feature type="compositionally biased region" description="Basic and acidic residues" evidence="1">
    <location>
        <begin position="143"/>
        <end position="158"/>
    </location>
</feature>
<dbReference type="AlphaFoldDB" id="A0ABD4K732"/>